<comment type="caution">
    <text evidence="1">The sequence shown here is derived from an EMBL/GenBank/DDBJ whole genome shotgun (WGS) entry which is preliminary data.</text>
</comment>
<sequence length="180" mass="21420">MKIINAINRIKFRVNNKHWKANETDKQAINTIIEFVNQKHKNQINANELLAKLYIHHYSYLNRKYRSNIYDELPIKELHKLLEMPLAVHIQKFTDELNSLEVENLFIKNGISTKEHPATKAKCQKEKETDKLMQSIIREENKDALFLNTWDVSLVKDLLISQINSFLNTYYDARHRENKN</sequence>
<keyword evidence="2" id="KW-1185">Reference proteome</keyword>
<name>A0A5C4SKT1_9FLAO</name>
<reference evidence="1 2" key="1">
    <citation type="submission" date="2019-05" db="EMBL/GenBank/DDBJ databases">
        <title>Tamlana fucoidanivorans sp. nov., isolated from the surface of algae collected from Fujian province in China.</title>
        <authorList>
            <person name="Li J."/>
        </authorList>
    </citation>
    <scope>NUCLEOTIDE SEQUENCE [LARGE SCALE GENOMIC DNA]</scope>
    <source>
        <strain evidence="1 2">CW2-9</strain>
    </source>
</reference>
<gene>
    <name evidence="1" type="ORF">FGF67_07695</name>
</gene>
<evidence type="ECO:0000313" key="1">
    <source>
        <dbReference type="EMBL" id="TNJ44520.1"/>
    </source>
</evidence>
<dbReference type="AlphaFoldDB" id="A0A5C4SKT1"/>
<organism evidence="1 2">
    <name type="scientific">Allotamlana fucoidanivorans</name>
    <dbReference type="NCBI Taxonomy" id="2583814"/>
    <lineage>
        <taxon>Bacteria</taxon>
        <taxon>Pseudomonadati</taxon>
        <taxon>Bacteroidota</taxon>
        <taxon>Flavobacteriia</taxon>
        <taxon>Flavobacteriales</taxon>
        <taxon>Flavobacteriaceae</taxon>
        <taxon>Allotamlana</taxon>
    </lineage>
</organism>
<protein>
    <submittedName>
        <fullName evidence="1">Uncharacterized protein</fullName>
    </submittedName>
</protein>
<dbReference type="Proteomes" id="UP000308713">
    <property type="component" value="Unassembled WGS sequence"/>
</dbReference>
<evidence type="ECO:0000313" key="2">
    <source>
        <dbReference type="Proteomes" id="UP000308713"/>
    </source>
</evidence>
<accession>A0A5C4SKT1</accession>
<proteinExistence type="predicted"/>
<dbReference type="RefSeq" id="WP_139696413.1">
    <property type="nucleotide sequence ID" value="NZ_CP074074.1"/>
</dbReference>
<dbReference type="EMBL" id="VDCS01000007">
    <property type="protein sequence ID" value="TNJ44520.1"/>
    <property type="molecule type" value="Genomic_DNA"/>
</dbReference>